<dbReference type="EMBL" id="JAAXPC010000029">
    <property type="protein sequence ID" value="NKY05139.1"/>
    <property type="molecule type" value="Genomic_DNA"/>
</dbReference>
<dbReference type="InterPro" id="IPR011256">
    <property type="entry name" value="Reg_factor_effector_dom_sf"/>
</dbReference>
<name>A0A846WTZ4_9ACTN</name>
<dbReference type="Proteomes" id="UP000563898">
    <property type="component" value="Unassembled WGS sequence"/>
</dbReference>
<sequence>MSKTDFKKELASYRASSKAFEIVEVPPLQYLMVDGHGNPNTAQEYTDAVAALYSVAYKLKFASKKELGKYYVVMPLESLWSAEDMDTFTDSRDKSQWDWTAMIMVPDWITPEMFDAAIAKAANKNPPASLDRVRLETLHEGLSVQRLHIGSYDDEAGTLAELHRTFIPSAGLKPTGKHHEIYFNDFRKVEPAKLRTILRQPVERV</sequence>
<organism evidence="2 3">
    <name type="scientific">Gordonia polyisoprenivorans</name>
    <dbReference type="NCBI Taxonomy" id="84595"/>
    <lineage>
        <taxon>Bacteria</taxon>
        <taxon>Bacillati</taxon>
        <taxon>Actinomycetota</taxon>
        <taxon>Actinomycetes</taxon>
        <taxon>Mycobacteriales</taxon>
        <taxon>Gordoniaceae</taxon>
        <taxon>Gordonia</taxon>
    </lineage>
</organism>
<protein>
    <recommendedName>
        <fullName evidence="1">GyrI-like small molecule binding domain-containing protein</fullName>
    </recommendedName>
</protein>
<proteinExistence type="predicted"/>
<dbReference type="InterPro" id="IPR008319">
    <property type="entry name" value="GyrI-like_CCH_Lin2189-like"/>
</dbReference>
<evidence type="ECO:0000313" key="2">
    <source>
        <dbReference type="EMBL" id="NKY05139.1"/>
    </source>
</evidence>
<dbReference type="PIRSF" id="PIRSF031644">
    <property type="entry name" value="UCP031644"/>
    <property type="match status" value="1"/>
</dbReference>
<evidence type="ECO:0000313" key="3">
    <source>
        <dbReference type="Proteomes" id="UP000563898"/>
    </source>
</evidence>
<dbReference type="AlphaFoldDB" id="A0A846WTZ4"/>
<dbReference type="Gene3D" id="3.20.80.10">
    <property type="entry name" value="Regulatory factor, effector binding domain"/>
    <property type="match status" value="1"/>
</dbReference>
<accession>A0A846WTZ4</accession>
<dbReference type="RefSeq" id="WP_006372957.1">
    <property type="nucleotide sequence ID" value="NZ_CP085887.1"/>
</dbReference>
<evidence type="ECO:0000259" key="1">
    <source>
        <dbReference type="Pfam" id="PF06445"/>
    </source>
</evidence>
<feature type="domain" description="GyrI-like small molecule binding" evidence="1">
    <location>
        <begin position="20"/>
        <end position="198"/>
    </location>
</feature>
<dbReference type="InterPro" id="IPR029442">
    <property type="entry name" value="GyrI-like"/>
</dbReference>
<reference evidence="2 3" key="1">
    <citation type="submission" date="2020-04" db="EMBL/GenBank/DDBJ databases">
        <title>MicrobeNet Type strains.</title>
        <authorList>
            <person name="Nicholson A.C."/>
        </authorList>
    </citation>
    <scope>NUCLEOTIDE SEQUENCE [LARGE SCALE GENOMIC DNA]</scope>
    <source>
        <strain evidence="2 3">ATCC BAA-14</strain>
    </source>
</reference>
<comment type="caution">
    <text evidence="2">The sequence shown here is derived from an EMBL/GenBank/DDBJ whole genome shotgun (WGS) entry which is preliminary data.</text>
</comment>
<gene>
    <name evidence="2" type="ORF">HGA05_26635</name>
</gene>
<dbReference type="SUPFAM" id="SSF55136">
    <property type="entry name" value="Probable bacterial effector-binding domain"/>
    <property type="match status" value="1"/>
</dbReference>
<dbReference type="Pfam" id="PF06445">
    <property type="entry name" value="GyrI-like"/>
    <property type="match status" value="1"/>
</dbReference>